<dbReference type="NCBIfam" id="NF009150">
    <property type="entry name" value="PRK12497.1-3"/>
    <property type="match status" value="1"/>
</dbReference>
<protein>
    <recommendedName>
        <fullName evidence="2">UPF0102 protein RHOFW104T7_13560</fullName>
    </recommendedName>
</protein>
<evidence type="ECO:0000313" key="3">
    <source>
        <dbReference type="EMBL" id="KZC23488.1"/>
    </source>
</evidence>
<dbReference type="RefSeq" id="WP_008433738.1">
    <property type="nucleotide sequence ID" value="NZ_CP088923.1"/>
</dbReference>
<dbReference type="InterPro" id="IPR011335">
    <property type="entry name" value="Restrct_endonuc-II-like"/>
</dbReference>
<reference evidence="3 4" key="1">
    <citation type="journal article" date="2016" name="MBio">
        <title>Lateral Gene Transfer in a Heavy Metal-Contaminated-Groundwater Microbial Community.</title>
        <authorList>
            <person name="Hemme C.L."/>
            <person name="Green S.J."/>
            <person name="Rishishwar L."/>
            <person name="Prakash O."/>
            <person name="Pettenato A."/>
            <person name="Chakraborty R."/>
            <person name="Deutschbauer A.M."/>
            <person name="Van Nostrand J.D."/>
            <person name="Wu L."/>
            <person name="He Z."/>
            <person name="Jordan I.K."/>
            <person name="Hazen T.C."/>
            <person name="Arkin A.P."/>
            <person name="Kostka J.E."/>
            <person name="Zhou J."/>
        </authorList>
    </citation>
    <scope>NUCLEOTIDE SEQUENCE [LARGE SCALE GENOMIC DNA]</scope>
    <source>
        <strain evidence="3 4">FW104-T7</strain>
    </source>
</reference>
<name>A0A154QHL5_9GAMM</name>
<dbReference type="eggNOG" id="COG0792">
    <property type="taxonomic scope" value="Bacteria"/>
</dbReference>
<proteinExistence type="inferred from homology"/>
<accession>A0A154QHL5</accession>
<dbReference type="AlphaFoldDB" id="A0A154QHL5"/>
<comment type="similarity">
    <text evidence="1 2">Belongs to the UPF0102 family.</text>
</comment>
<dbReference type="InterPro" id="IPR003509">
    <property type="entry name" value="UPF0102_YraN-like"/>
</dbReference>
<dbReference type="SUPFAM" id="SSF52980">
    <property type="entry name" value="Restriction endonuclease-like"/>
    <property type="match status" value="1"/>
</dbReference>
<dbReference type="Pfam" id="PF02021">
    <property type="entry name" value="UPF0102"/>
    <property type="match status" value="1"/>
</dbReference>
<dbReference type="PANTHER" id="PTHR34039">
    <property type="entry name" value="UPF0102 PROTEIN YRAN"/>
    <property type="match status" value="1"/>
</dbReference>
<evidence type="ECO:0000256" key="2">
    <source>
        <dbReference type="HAMAP-Rule" id="MF_00048"/>
    </source>
</evidence>
<dbReference type="Proteomes" id="UP000076131">
    <property type="component" value="Unassembled WGS sequence"/>
</dbReference>
<keyword evidence="4" id="KW-1185">Reference proteome</keyword>
<sequence>MRAAGDDFEQRACGELERAGLKLLARNYTTRHGELDLVMRDGDAVVFVEVRYRRSASHGDAVASVTAAKQAKLILAAQHWLAAHPQHARRNCRFDVVSYDGPPEAIRREWLRGAFEAG</sequence>
<dbReference type="HAMAP" id="MF_00048">
    <property type="entry name" value="UPF0102"/>
    <property type="match status" value="1"/>
</dbReference>
<dbReference type="EMBL" id="LVJS01000044">
    <property type="protein sequence ID" value="KZC23488.1"/>
    <property type="molecule type" value="Genomic_DNA"/>
</dbReference>
<organism evidence="3 4">
    <name type="scientific">Rhodanobacter thiooxydans</name>
    <dbReference type="NCBI Taxonomy" id="416169"/>
    <lineage>
        <taxon>Bacteria</taxon>
        <taxon>Pseudomonadati</taxon>
        <taxon>Pseudomonadota</taxon>
        <taxon>Gammaproteobacteria</taxon>
        <taxon>Lysobacterales</taxon>
        <taxon>Rhodanobacteraceae</taxon>
        <taxon>Rhodanobacter</taxon>
    </lineage>
</organism>
<gene>
    <name evidence="3" type="ORF">RHOFW104T7_13560</name>
</gene>
<dbReference type="GO" id="GO:0003676">
    <property type="term" value="F:nucleic acid binding"/>
    <property type="evidence" value="ECO:0007669"/>
    <property type="project" value="InterPro"/>
</dbReference>
<dbReference type="InterPro" id="IPR011856">
    <property type="entry name" value="tRNA_endonuc-like_dom_sf"/>
</dbReference>
<evidence type="ECO:0000256" key="1">
    <source>
        <dbReference type="ARBA" id="ARBA00006738"/>
    </source>
</evidence>
<dbReference type="STRING" id="416169.RHOFW104T7_13560"/>
<evidence type="ECO:0000313" key="4">
    <source>
        <dbReference type="Proteomes" id="UP000076131"/>
    </source>
</evidence>
<dbReference type="NCBIfam" id="TIGR00252">
    <property type="entry name" value="YraN family protein"/>
    <property type="match status" value="1"/>
</dbReference>
<dbReference type="Gene3D" id="3.40.1350.10">
    <property type="match status" value="1"/>
</dbReference>
<comment type="caution">
    <text evidence="3">The sequence shown here is derived from an EMBL/GenBank/DDBJ whole genome shotgun (WGS) entry which is preliminary data.</text>
</comment>
<dbReference type="PANTHER" id="PTHR34039:SF1">
    <property type="entry name" value="UPF0102 PROTEIN YRAN"/>
    <property type="match status" value="1"/>
</dbReference>